<reference evidence="2" key="1">
    <citation type="submission" date="2022-10" db="EMBL/GenBank/DDBJ databases">
        <title>Chitinophaga sp. nov., isolated from soil.</title>
        <authorList>
            <person name="Jeon C.O."/>
        </authorList>
    </citation>
    <scope>NUCLEOTIDE SEQUENCE</scope>
    <source>
        <strain evidence="2">R8</strain>
    </source>
</reference>
<protein>
    <recommendedName>
        <fullName evidence="4">Tetratricopeptide repeat protein</fullName>
    </recommendedName>
</protein>
<dbReference type="InterPro" id="IPR011990">
    <property type="entry name" value="TPR-like_helical_dom_sf"/>
</dbReference>
<dbReference type="Gene3D" id="1.25.40.10">
    <property type="entry name" value="Tetratricopeptide repeat domain"/>
    <property type="match status" value="2"/>
</dbReference>
<proteinExistence type="predicted"/>
<feature type="transmembrane region" description="Helical" evidence="1">
    <location>
        <begin position="6"/>
        <end position="26"/>
    </location>
</feature>
<evidence type="ECO:0008006" key="4">
    <source>
        <dbReference type="Google" id="ProtNLM"/>
    </source>
</evidence>
<feature type="transmembrane region" description="Helical" evidence="1">
    <location>
        <begin position="33"/>
        <end position="51"/>
    </location>
</feature>
<evidence type="ECO:0000313" key="3">
    <source>
        <dbReference type="Proteomes" id="UP001162741"/>
    </source>
</evidence>
<keyword evidence="3" id="KW-1185">Reference proteome</keyword>
<organism evidence="2 3">
    <name type="scientific">Chitinophaga horti</name>
    <dbReference type="NCBI Taxonomy" id="2920382"/>
    <lineage>
        <taxon>Bacteria</taxon>
        <taxon>Pseudomonadati</taxon>
        <taxon>Bacteroidota</taxon>
        <taxon>Chitinophagia</taxon>
        <taxon>Chitinophagales</taxon>
        <taxon>Chitinophagaceae</taxon>
        <taxon>Chitinophaga</taxon>
    </lineage>
</organism>
<dbReference type="InterPro" id="IPR014562">
    <property type="entry name" value="UCP030959_TPR_rpt-cont"/>
</dbReference>
<keyword evidence="1" id="KW-0812">Transmembrane</keyword>
<dbReference type="SUPFAM" id="SSF48452">
    <property type="entry name" value="TPR-like"/>
    <property type="match status" value="1"/>
</dbReference>
<name>A0ABY6J0M3_9BACT</name>
<dbReference type="RefSeq" id="WP_264281300.1">
    <property type="nucleotide sequence ID" value="NZ_CP107006.1"/>
</dbReference>
<evidence type="ECO:0000313" key="2">
    <source>
        <dbReference type="EMBL" id="UYQ93180.1"/>
    </source>
</evidence>
<keyword evidence="1" id="KW-0472">Membrane</keyword>
<dbReference type="Proteomes" id="UP001162741">
    <property type="component" value="Chromosome"/>
</dbReference>
<dbReference type="PIRSF" id="PIRSF030959">
    <property type="entry name" value="UCP030959"/>
    <property type="match status" value="1"/>
</dbReference>
<sequence length="252" mass="29445">MNLFAYWHNAFVIIPILQVICIIHAYKTGRRDMIYLLIFLPGIGSLAYIVLEIVPEISRGQFLHNLQRYIFPNSLIRDLERKRQTADTVTNRLVLAEAYGEQKKYDQAIELVKSCLSDLYANDPGIVMLLARLQYHAGDYTSSIANFEKAFSSKKVFMKKAEDELAYAQALESAGSIEKAEEEYKKVVRIHHSLEGMYRYGMFLDKQRRPREAKEQFQTVIKEIGLHPRYVRRLNQKWLWLSRKQMASYKLG</sequence>
<dbReference type="EMBL" id="CP107006">
    <property type="protein sequence ID" value="UYQ93180.1"/>
    <property type="molecule type" value="Genomic_DNA"/>
</dbReference>
<keyword evidence="1" id="KW-1133">Transmembrane helix</keyword>
<gene>
    <name evidence="2" type="ORF">MKQ68_24155</name>
</gene>
<accession>A0ABY6J0M3</accession>
<evidence type="ECO:0000256" key="1">
    <source>
        <dbReference type="SAM" id="Phobius"/>
    </source>
</evidence>